<dbReference type="InterPro" id="IPR019253">
    <property type="entry name" value="DUF2244_TM"/>
</dbReference>
<evidence type="ECO:0000256" key="1">
    <source>
        <dbReference type="SAM" id="Phobius"/>
    </source>
</evidence>
<protein>
    <submittedName>
        <fullName evidence="2">DUF2244 domain-containing protein</fullName>
    </submittedName>
</protein>
<feature type="transmembrane region" description="Helical" evidence="1">
    <location>
        <begin position="27"/>
        <end position="45"/>
    </location>
</feature>
<reference evidence="2 3" key="1">
    <citation type="submission" date="2020-03" db="EMBL/GenBank/DDBJ databases">
        <title>Roseomonas stagni sp. nov., isolated from pond water in Japan.</title>
        <authorList>
            <person name="Furuhata K."/>
            <person name="Miyamoto H."/>
            <person name="Goto K."/>
        </authorList>
    </citation>
    <scope>NUCLEOTIDE SEQUENCE [LARGE SCALE GENOMIC DNA]</scope>
    <source>
        <strain evidence="2 3">PeD5</strain>
    </source>
</reference>
<feature type="transmembrane region" description="Helical" evidence="1">
    <location>
        <begin position="51"/>
        <end position="68"/>
    </location>
</feature>
<keyword evidence="3" id="KW-1185">Reference proteome</keyword>
<accession>A0A6M1LT54</accession>
<dbReference type="Pfam" id="PF10003">
    <property type="entry name" value="DUF2244"/>
    <property type="match status" value="1"/>
</dbReference>
<dbReference type="AlphaFoldDB" id="A0A6M1LT54"/>
<dbReference type="PIRSF" id="PIRSF032162">
    <property type="entry name" value="UCP032162_imp"/>
    <property type="match status" value="1"/>
</dbReference>
<keyword evidence="1" id="KW-1133">Transmembrane helix</keyword>
<sequence length="166" mass="18443">MSAASDPILFEAVSTPPRSLSDRGMRWLVILACAGAAIPAVLFTLLGAWPVLPFLGIEVLLVLFLVSLHRRWTRAAVEVVRLTEGKLHVATADGRGGRRVAELEPYWTRVRLEEEGGSPRLMLVQRHRRVEVGTFLAPDEKRDLAAALQAALGRYRNPVFDNPQLR</sequence>
<dbReference type="RefSeq" id="WP_164697588.1">
    <property type="nucleotide sequence ID" value="NZ_JAAIKB010000017.1"/>
</dbReference>
<proteinExistence type="predicted"/>
<comment type="caution">
    <text evidence="2">The sequence shown here is derived from an EMBL/GenBank/DDBJ whole genome shotgun (WGS) entry which is preliminary data.</text>
</comment>
<dbReference type="Proteomes" id="UP000475385">
    <property type="component" value="Unassembled WGS sequence"/>
</dbReference>
<keyword evidence="1" id="KW-0472">Membrane</keyword>
<name>A0A6M1LT54_9PROT</name>
<keyword evidence="1" id="KW-0812">Transmembrane</keyword>
<gene>
    <name evidence="2" type="ORF">G3576_26925</name>
</gene>
<dbReference type="EMBL" id="JAAIKB010000017">
    <property type="protein sequence ID" value="NGM23676.1"/>
    <property type="molecule type" value="Genomic_DNA"/>
</dbReference>
<evidence type="ECO:0000313" key="2">
    <source>
        <dbReference type="EMBL" id="NGM23676.1"/>
    </source>
</evidence>
<dbReference type="InterPro" id="IPR016990">
    <property type="entry name" value="UCP032162_TM"/>
</dbReference>
<organism evidence="2 3">
    <name type="scientific">Falsiroseomonas algicola</name>
    <dbReference type="NCBI Taxonomy" id="2716930"/>
    <lineage>
        <taxon>Bacteria</taxon>
        <taxon>Pseudomonadati</taxon>
        <taxon>Pseudomonadota</taxon>
        <taxon>Alphaproteobacteria</taxon>
        <taxon>Acetobacterales</taxon>
        <taxon>Roseomonadaceae</taxon>
        <taxon>Falsiroseomonas</taxon>
    </lineage>
</organism>
<evidence type="ECO:0000313" key="3">
    <source>
        <dbReference type="Proteomes" id="UP000475385"/>
    </source>
</evidence>